<dbReference type="Pfam" id="PF00069">
    <property type="entry name" value="Pkinase"/>
    <property type="match status" value="1"/>
</dbReference>
<name>A0AB37UDY7_9CYAN</name>
<dbReference type="InterPro" id="IPR008271">
    <property type="entry name" value="Ser/Thr_kinase_AS"/>
</dbReference>
<evidence type="ECO:0000313" key="10">
    <source>
        <dbReference type="Proteomes" id="UP000282574"/>
    </source>
</evidence>
<dbReference type="Gene3D" id="3.30.200.20">
    <property type="entry name" value="Phosphorylase Kinase, domain 1"/>
    <property type="match status" value="1"/>
</dbReference>
<dbReference type="SUPFAM" id="SSF56112">
    <property type="entry name" value="Protein kinase-like (PK-like)"/>
    <property type="match status" value="1"/>
</dbReference>
<dbReference type="PROSITE" id="PS00108">
    <property type="entry name" value="PROTEIN_KINASE_ST"/>
    <property type="match status" value="1"/>
</dbReference>
<evidence type="ECO:0000256" key="1">
    <source>
        <dbReference type="ARBA" id="ARBA00022679"/>
    </source>
</evidence>
<evidence type="ECO:0000256" key="4">
    <source>
        <dbReference type="ARBA" id="ARBA00022840"/>
    </source>
</evidence>
<accession>A0AB37UDY7</accession>
<evidence type="ECO:0000313" key="9">
    <source>
        <dbReference type="EMBL" id="RUT06868.1"/>
    </source>
</evidence>
<dbReference type="EMBL" id="RSCK01000065">
    <property type="protein sequence ID" value="RUT06868.1"/>
    <property type="molecule type" value="Genomic_DNA"/>
</dbReference>
<dbReference type="AlphaFoldDB" id="A0AB37UDY7"/>
<dbReference type="PANTHER" id="PTHR43289:SF34">
    <property type="entry name" value="SERINE_THREONINE-PROTEIN KINASE YBDM-RELATED"/>
    <property type="match status" value="1"/>
</dbReference>
<evidence type="ECO:0000256" key="3">
    <source>
        <dbReference type="ARBA" id="ARBA00022777"/>
    </source>
</evidence>
<protein>
    <submittedName>
        <fullName evidence="9">Serine/threonine protein kinase</fullName>
    </submittedName>
</protein>
<dbReference type="Gene3D" id="1.10.510.10">
    <property type="entry name" value="Transferase(Phosphotransferase) domain 1"/>
    <property type="match status" value="1"/>
</dbReference>
<dbReference type="CDD" id="cd14014">
    <property type="entry name" value="STKc_PknB_like"/>
    <property type="match status" value="1"/>
</dbReference>
<dbReference type="Proteomes" id="UP000282574">
    <property type="component" value="Unassembled WGS sequence"/>
</dbReference>
<keyword evidence="1" id="KW-0808">Transferase</keyword>
<evidence type="ECO:0000259" key="8">
    <source>
        <dbReference type="PROSITE" id="PS50011"/>
    </source>
</evidence>
<keyword evidence="7" id="KW-0472">Membrane</keyword>
<reference evidence="9 10" key="1">
    <citation type="journal article" date="2019" name="Genome Biol. Evol.">
        <title>Day and night: Metabolic profiles and evolutionary relationships of six axenic non-marine cyanobacteria.</title>
        <authorList>
            <person name="Will S.E."/>
            <person name="Henke P."/>
            <person name="Boedeker C."/>
            <person name="Huang S."/>
            <person name="Brinkmann H."/>
            <person name="Rohde M."/>
            <person name="Jarek M."/>
            <person name="Friedl T."/>
            <person name="Seufert S."/>
            <person name="Schumacher M."/>
            <person name="Overmann J."/>
            <person name="Neumann-Schaal M."/>
            <person name="Petersen J."/>
        </authorList>
    </citation>
    <scope>NUCLEOTIDE SEQUENCE [LARGE SCALE GENOMIC DNA]</scope>
    <source>
        <strain evidence="9 10">SAG 39.79</strain>
    </source>
</reference>
<evidence type="ECO:0000256" key="2">
    <source>
        <dbReference type="ARBA" id="ARBA00022741"/>
    </source>
</evidence>
<sequence>MTFPAQPETWIGRSIGDRQRYRLERRLGSGGMGDVFLAMDTLLGQHVALKLLKDKLAASKSLRKRFEREVAICAALKSDHIVNVSDYGVTDEGHPFYVMEYLRGDSLKQLLKQQQRLPVERTIKIVTQVCEGLRLAHSGIDLWWSGATASEHVKVVHRDLKPDNIFVVPTALGELVKILDFGIAKIRDESIDRTNLTYGFIGTFRYAAPEQLRAANTIDARADIYSLGVILYELLSGTDPFGFGAQAYSITGMGWAMAHKTKPPVPIRLQPGCENLSPQLEAAVMQCLQKSPNDRFASVEQLKKVLKATITHKPEAAIDNSLHPSPPAPTHPQPSVPVTPDVATTRAYIPPQPTETEVIPPTSLPDTLLPPHKQEVRANVQFPAAQQSNLANSNTDDSILISPPARHRRLSTSTLFFVGAAIGVGIVALGAVVYSYIQFRLTAQVIDEIQTLKHQARYEACASRAETVTRDSTVYAEAQAILNECHLEHAKQLAGSSNFAEAIAIARQIPQDSPLYSQAQILIQDWSEI</sequence>
<keyword evidence="7" id="KW-1133">Transmembrane helix</keyword>
<feature type="domain" description="Protein kinase" evidence="8">
    <location>
        <begin position="21"/>
        <end position="310"/>
    </location>
</feature>
<organism evidence="9 10">
    <name type="scientific">Chroococcidiopsis cubana SAG 39.79</name>
    <dbReference type="NCBI Taxonomy" id="388085"/>
    <lineage>
        <taxon>Bacteria</taxon>
        <taxon>Bacillati</taxon>
        <taxon>Cyanobacteriota</taxon>
        <taxon>Cyanophyceae</taxon>
        <taxon>Chroococcidiopsidales</taxon>
        <taxon>Chroococcidiopsidaceae</taxon>
        <taxon>Chroococcidiopsis</taxon>
    </lineage>
</organism>
<keyword evidence="10" id="KW-1185">Reference proteome</keyword>
<dbReference type="GO" id="GO:0005524">
    <property type="term" value="F:ATP binding"/>
    <property type="evidence" value="ECO:0007669"/>
    <property type="project" value="UniProtKB-UniRule"/>
</dbReference>
<dbReference type="PROSITE" id="PS00107">
    <property type="entry name" value="PROTEIN_KINASE_ATP"/>
    <property type="match status" value="1"/>
</dbReference>
<feature type="transmembrane region" description="Helical" evidence="7">
    <location>
        <begin position="415"/>
        <end position="437"/>
    </location>
</feature>
<dbReference type="InterPro" id="IPR017441">
    <property type="entry name" value="Protein_kinase_ATP_BS"/>
</dbReference>
<proteinExistence type="predicted"/>
<feature type="compositionally biased region" description="Pro residues" evidence="6">
    <location>
        <begin position="324"/>
        <end position="337"/>
    </location>
</feature>
<dbReference type="PROSITE" id="PS50011">
    <property type="entry name" value="PROTEIN_KINASE_DOM"/>
    <property type="match status" value="1"/>
</dbReference>
<keyword evidence="7" id="KW-0812">Transmembrane</keyword>
<keyword evidence="9" id="KW-0723">Serine/threonine-protein kinase</keyword>
<keyword evidence="4 5" id="KW-0067">ATP-binding</keyword>
<evidence type="ECO:0000256" key="6">
    <source>
        <dbReference type="SAM" id="MobiDB-lite"/>
    </source>
</evidence>
<gene>
    <name evidence="9" type="ORF">DSM107010_51870</name>
</gene>
<dbReference type="InterPro" id="IPR011009">
    <property type="entry name" value="Kinase-like_dom_sf"/>
</dbReference>
<evidence type="ECO:0000256" key="5">
    <source>
        <dbReference type="PROSITE-ProRule" id="PRU10141"/>
    </source>
</evidence>
<comment type="caution">
    <text evidence="9">The sequence shown here is derived from an EMBL/GenBank/DDBJ whole genome shotgun (WGS) entry which is preliminary data.</text>
</comment>
<keyword evidence="2 5" id="KW-0547">Nucleotide-binding</keyword>
<dbReference type="InterPro" id="IPR000719">
    <property type="entry name" value="Prot_kinase_dom"/>
</dbReference>
<dbReference type="PANTHER" id="PTHR43289">
    <property type="entry name" value="MITOGEN-ACTIVATED PROTEIN KINASE KINASE KINASE 20-RELATED"/>
    <property type="match status" value="1"/>
</dbReference>
<keyword evidence="3 9" id="KW-0418">Kinase</keyword>
<dbReference type="SMART" id="SM00220">
    <property type="entry name" value="S_TKc"/>
    <property type="match status" value="1"/>
</dbReference>
<feature type="binding site" evidence="5">
    <location>
        <position position="50"/>
    </location>
    <ligand>
        <name>ATP</name>
        <dbReference type="ChEBI" id="CHEBI:30616"/>
    </ligand>
</feature>
<dbReference type="GO" id="GO:0004674">
    <property type="term" value="F:protein serine/threonine kinase activity"/>
    <property type="evidence" value="ECO:0007669"/>
    <property type="project" value="UniProtKB-KW"/>
</dbReference>
<dbReference type="RefSeq" id="WP_106167539.1">
    <property type="nucleotide sequence ID" value="NZ_JAVKZF010000001.1"/>
</dbReference>
<evidence type="ECO:0000256" key="7">
    <source>
        <dbReference type="SAM" id="Phobius"/>
    </source>
</evidence>
<feature type="region of interest" description="Disordered" evidence="6">
    <location>
        <begin position="317"/>
        <end position="340"/>
    </location>
</feature>